<evidence type="ECO:0000256" key="1">
    <source>
        <dbReference type="ARBA" id="ARBA00001633"/>
    </source>
</evidence>
<keyword evidence="7 8" id="KW-0456">Lyase</keyword>
<gene>
    <name evidence="8" type="primary">trpC</name>
    <name evidence="10" type="ORF">AKJ48_03350</name>
</gene>
<keyword evidence="4 8" id="KW-0210">Decarboxylase</keyword>
<dbReference type="HAMAP" id="MF_00134_A">
    <property type="entry name" value="IGPS_A"/>
    <property type="match status" value="1"/>
</dbReference>
<comment type="similarity">
    <text evidence="8">Belongs to the TrpC family.</text>
</comment>
<evidence type="ECO:0000256" key="4">
    <source>
        <dbReference type="ARBA" id="ARBA00022793"/>
    </source>
</evidence>
<evidence type="ECO:0000256" key="8">
    <source>
        <dbReference type="HAMAP-Rule" id="MF_00134"/>
    </source>
</evidence>
<keyword evidence="5 8" id="KW-0822">Tryptophan biosynthesis</keyword>
<dbReference type="InterPro" id="IPR011060">
    <property type="entry name" value="RibuloseP-bd_barrel"/>
</dbReference>
<dbReference type="CDD" id="cd00331">
    <property type="entry name" value="IGPS"/>
    <property type="match status" value="1"/>
</dbReference>
<evidence type="ECO:0000256" key="5">
    <source>
        <dbReference type="ARBA" id="ARBA00022822"/>
    </source>
</evidence>
<comment type="caution">
    <text evidence="10">The sequence shown here is derived from an EMBL/GenBank/DDBJ whole genome shotgun (WGS) entry which is preliminary data.</text>
</comment>
<dbReference type="NCBIfam" id="NF001377">
    <property type="entry name" value="PRK00278.2-4"/>
    <property type="match status" value="1"/>
</dbReference>
<dbReference type="EC" id="4.1.1.48" evidence="8"/>
<evidence type="ECO:0000256" key="2">
    <source>
        <dbReference type="ARBA" id="ARBA00004696"/>
    </source>
</evidence>
<dbReference type="GO" id="GO:0004640">
    <property type="term" value="F:phosphoribosylanthranilate isomerase activity"/>
    <property type="evidence" value="ECO:0007669"/>
    <property type="project" value="TreeGrafter"/>
</dbReference>
<dbReference type="InterPro" id="IPR013798">
    <property type="entry name" value="Indole-3-glycerol_P_synth_dom"/>
</dbReference>
<dbReference type="UniPathway" id="UPA00035">
    <property type="reaction ID" value="UER00043"/>
</dbReference>
<evidence type="ECO:0000259" key="9">
    <source>
        <dbReference type="Pfam" id="PF00218"/>
    </source>
</evidence>
<dbReference type="PANTHER" id="PTHR22854">
    <property type="entry name" value="TRYPTOPHAN BIOSYNTHESIS PROTEIN"/>
    <property type="match status" value="1"/>
</dbReference>
<reference evidence="10 11" key="1">
    <citation type="journal article" date="2016" name="Sci. Rep.">
        <title>Metabolic traits of an uncultured archaeal lineage -MSBL1- from brine pools of the Red Sea.</title>
        <authorList>
            <person name="Mwirichia R."/>
            <person name="Alam I."/>
            <person name="Rashid M."/>
            <person name="Vinu M."/>
            <person name="Ba-Alawi W."/>
            <person name="Anthony Kamau A."/>
            <person name="Kamanda Ngugi D."/>
            <person name="Goker M."/>
            <person name="Klenk H.P."/>
            <person name="Bajic V."/>
            <person name="Stingl U."/>
        </authorList>
    </citation>
    <scope>NUCLEOTIDE SEQUENCE [LARGE SCALE GENOMIC DNA]</scope>
    <source>
        <strain evidence="10">SCGC-AAA261O19</strain>
    </source>
</reference>
<name>A0A133VCD4_9EURY</name>
<protein>
    <recommendedName>
        <fullName evidence="8">Indole-3-glycerol phosphate synthase</fullName>
        <shortName evidence="8">IGPS</shortName>
        <ecNumber evidence="8">4.1.1.48</ecNumber>
    </recommendedName>
</protein>
<keyword evidence="6 8" id="KW-0057">Aromatic amino acid biosynthesis</keyword>
<proteinExistence type="inferred from homology"/>
<dbReference type="PANTHER" id="PTHR22854:SF2">
    <property type="entry name" value="INDOLE-3-GLYCEROL-PHOSPHATE SYNTHASE"/>
    <property type="match status" value="1"/>
</dbReference>
<dbReference type="AlphaFoldDB" id="A0A133VCD4"/>
<dbReference type="InterPro" id="IPR045186">
    <property type="entry name" value="Indole-3-glycerol_P_synth"/>
</dbReference>
<dbReference type="FunFam" id="3.20.20.70:FF:000024">
    <property type="entry name" value="Indole-3-glycerol phosphate synthase"/>
    <property type="match status" value="1"/>
</dbReference>
<dbReference type="SUPFAM" id="SSF51366">
    <property type="entry name" value="Ribulose-phoshate binding barrel"/>
    <property type="match status" value="1"/>
</dbReference>
<evidence type="ECO:0000256" key="3">
    <source>
        <dbReference type="ARBA" id="ARBA00022605"/>
    </source>
</evidence>
<dbReference type="EMBL" id="LHYB01000049">
    <property type="protein sequence ID" value="KXB04118.1"/>
    <property type="molecule type" value="Genomic_DNA"/>
</dbReference>
<evidence type="ECO:0000313" key="10">
    <source>
        <dbReference type="EMBL" id="KXB04118.1"/>
    </source>
</evidence>
<sequence length="273" mass="30067">MRLIETHIVGGLFLTILDEIIESTRKRVGEESRLHPIEEMKLDSSERRSLRESINQGPEAAVIAEIKRMSPSSGDIRPDVDLVKVTGEMTRGGSVGISVLTEPDYFNGRLDFIPVVREATHLPVLRKDFIVDKYQLYESAEAGADAVLLITEVLGKSLPEFVKTSRELEIECLVEVSNEDQVELAIQCAPDLIGINNRDLKSMKIDPSRTERLAKLIPDEVTVVSESGINEAADVKRMLEDGADAVLVGTSIMKSKDIEGKVRRLTGVGESNG</sequence>
<dbReference type="GO" id="GO:0000162">
    <property type="term" value="P:L-tryptophan biosynthetic process"/>
    <property type="evidence" value="ECO:0007669"/>
    <property type="project" value="UniProtKB-UniRule"/>
</dbReference>
<dbReference type="GO" id="GO:0004425">
    <property type="term" value="F:indole-3-glycerol-phosphate synthase activity"/>
    <property type="evidence" value="ECO:0007669"/>
    <property type="project" value="UniProtKB-UniRule"/>
</dbReference>
<dbReference type="PATRIC" id="fig|1698277.3.peg.606"/>
<evidence type="ECO:0000256" key="6">
    <source>
        <dbReference type="ARBA" id="ARBA00023141"/>
    </source>
</evidence>
<comment type="catalytic activity">
    <reaction evidence="1 8">
        <text>1-(2-carboxyphenylamino)-1-deoxy-D-ribulose 5-phosphate + H(+) = (1S,2R)-1-C-(indol-3-yl)glycerol 3-phosphate + CO2 + H2O</text>
        <dbReference type="Rhea" id="RHEA:23476"/>
        <dbReference type="ChEBI" id="CHEBI:15377"/>
        <dbReference type="ChEBI" id="CHEBI:15378"/>
        <dbReference type="ChEBI" id="CHEBI:16526"/>
        <dbReference type="ChEBI" id="CHEBI:58613"/>
        <dbReference type="ChEBI" id="CHEBI:58866"/>
        <dbReference type="EC" id="4.1.1.48"/>
    </reaction>
</comment>
<accession>A0A133VCD4</accession>
<organism evidence="10 11">
    <name type="scientific">candidate division MSBL1 archaeon SCGC-AAA261O19</name>
    <dbReference type="NCBI Taxonomy" id="1698277"/>
    <lineage>
        <taxon>Archaea</taxon>
        <taxon>Methanobacteriati</taxon>
        <taxon>Methanobacteriota</taxon>
        <taxon>candidate division MSBL1</taxon>
    </lineage>
</organism>
<evidence type="ECO:0000313" key="11">
    <source>
        <dbReference type="Proteomes" id="UP000070076"/>
    </source>
</evidence>
<dbReference type="Gene3D" id="3.20.20.70">
    <property type="entry name" value="Aldolase class I"/>
    <property type="match status" value="1"/>
</dbReference>
<evidence type="ECO:0000256" key="7">
    <source>
        <dbReference type="ARBA" id="ARBA00023239"/>
    </source>
</evidence>
<feature type="domain" description="Indole-3-glycerol phosphate synthase" evidence="9">
    <location>
        <begin position="17"/>
        <end position="265"/>
    </location>
</feature>
<dbReference type="InterPro" id="IPR013785">
    <property type="entry name" value="Aldolase_TIM"/>
</dbReference>
<dbReference type="Pfam" id="PF00218">
    <property type="entry name" value="IGPS"/>
    <property type="match status" value="1"/>
</dbReference>
<keyword evidence="11" id="KW-1185">Reference proteome</keyword>
<keyword evidence="3 8" id="KW-0028">Amino-acid biosynthesis</keyword>
<comment type="pathway">
    <text evidence="2 8">Amino-acid biosynthesis; L-tryptophan biosynthesis; L-tryptophan from chorismate: step 4/5.</text>
</comment>
<dbReference type="Proteomes" id="UP000070076">
    <property type="component" value="Unassembled WGS sequence"/>
</dbReference>